<evidence type="ECO:0000313" key="2">
    <source>
        <dbReference type="EMBL" id="GEN71236.1"/>
    </source>
</evidence>
<dbReference type="Proteomes" id="UP000321150">
    <property type="component" value="Unassembled WGS sequence"/>
</dbReference>
<reference evidence="2 3" key="1">
    <citation type="submission" date="2019-07" db="EMBL/GenBank/DDBJ databases">
        <title>Whole genome shotgun sequence of Chryseobacterium lathyri NBRC 105250.</title>
        <authorList>
            <person name="Hosoyama A."/>
            <person name="Uohara A."/>
            <person name="Ohji S."/>
            <person name="Ichikawa N."/>
        </authorList>
    </citation>
    <scope>NUCLEOTIDE SEQUENCE [LARGE SCALE GENOMIC DNA]</scope>
    <source>
        <strain evidence="2 3">NBRC 105250</strain>
    </source>
</reference>
<sequence length="220" mass="25858">MAVAIILLVVSILAFVSKQYELFSTSLSISSEGVSFYLKQFSKFYGLIGATITLIVAYYGIERLKAAERANYDKVKLDRYADWRLVTDIRIDLIKDENPLFRREFYKIRYQLFEVLYPDFSISDQAHLTLLFNKYFKNDIVSFENNNKNQQRMGGIYRSSTHHYFGEDLLFVFLGSLSGKNYDTVNEDFLQLYIDNLSSERLVNAETYLIVQERYFGREF</sequence>
<keyword evidence="1" id="KW-0472">Membrane</keyword>
<accession>A0A511Y7S1</accession>
<dbReference type="RefSeq" id="WP_146896953.1">
    <property type="nucleotide sequence ID" value="NZ_BJYI01000004.1"/>
</dbReference>
<keyword evidence="1" id="KW-0812">Transmembrane</keyword>
<dbReference type="EMBL" id="BJYI01000004">
    <property type="protein sequence ID" value="GEN71236.1"/>
    <property type="molecule type" value="Genomic_DNA"/>
</dbReference>
<comment type="caution">
    <text evidence="2">The sequence shown here is derived from an EMBL/GenBank/DDBJ whole genome shotgun (WGS) entry which is preliminary data.</text>
</comment>
<dbReference type="OrthoDB" id="1266243at2"/>
<evidence type="ECO:0000256" key="1">
    <source>
        <dbReference type="SAM" id="Phobius"/>
    </source>
</evidence>
<name>A0A511Y7S1_9FLAO</name>
<organism evidence="2 3">
    <name type="scientific">Chryseobacterium lathyri</name>
    <dbReference type="NCBI Taxonomy" id="395933"/>
    <lineage>
        <taxon>Bacteria</taxon>
        <taxon>Pseudomonadati</taxon>
        <taxon>Bacteroidota</taxon>
        <taxon>Flavobacteriia</taxon>
        <taxon>Flavobacteriales</taxon>
        <taxon>Weeksellaceae</taxon>
        <taxon>Chryseobacterium group</taxon>
        <taxon>Chryseobacterium</taxon>
    </lineage>
</organism>
<proteinExistence type="predicted"/>
<dbReference type="AlphaFoldDB" id="A0A511Y7S1"/>
<gene>
    <name evidence="2" type="ORF">CLA01_13080</name>
</gene>
<keyword evidence="1" id="KW-1133">Transmembrane helix</keyword>
<feature type="transmembrane region" description="Helical" evidence="1">
    <location>
        <begin position="42"/>
        <end position="61"/>
    </location>
</feature>
<evidence type="ECO:0000313" key="3">
    <source>
        <dbReference type="Proteomes" id="UP000321150"/>
    </source>
</evidence>
<protein>
    <submittedName>
        <fullName evidence="2">Uncharacterized protein</fullName>
    </submittedName>
</protein>